<dbReference type="AlphaFoldDB" id="A0A937UUM4"/>
<sequence>MAVADRPSKLWTVTDLAGYLGVPVGTIYKWRATGEGPRGFRVGRYVRYREADVQAWLAARRDPE</sequence>
<dbReference type="Pfam" id="PF12728">
    <property type="entry name" value="HTH_17"/>
    <property type="match status" value="1"/>
</dbReference>
<dbReference type="InterPro" id="IPR036388">
    <property type="entry name" value="WH-like_DNA-bd_sf"/>
</dbReference>
<organism evidence="2 3">
    <name type="scientific">Frankia nepalensis</name>
    <dbReference type="NCBI Taxonomy" id="1836974"/>
    <lineage>
        <taxon>Bacteria</taxon>
        <taxon>Bacillati</taxon>
        <taxon>Actinomycetota</taxon>
        <taxon>Actinomycetes</taxon>
        <taxon>Frankiales</taxon>
        <taxon>Frankiaceae</taxon>
        <taxon>Frankia</taxon>
    </lineage>
</organism>
<dbReference type="GO" id="GO:0003677">
    <property type="term" value="F:DNA binding"/>
    <property type="evidence" value="ECO:0007669"/>
    <property type="project" value="InterPro"/>
</dbReference>
<accession>A0A937UUM4</accession>
<dbReference type="Proteomes" id="UP000604475">
    <property type="component" value="Unassembled WGS sequence"/>
</dbReference>
<dbReference type="InterPro" id="IPR041657">
    <property type="entry name" value="HTH_17"/>
</dbReference>
<evidence type="ECO:0000313" key="3">
    <source>
        <dbReference type="Proteomes" id="UP000604475"/>
    </source>
</evidence>
<reference evidence="2" key="1">
    <citation type="submission" date="2020-12" db="EMBL/GenBank/DDBJ databases">
        <title>Genomic characterization of non-nitrogen-fixing Frankia strains.</title>
        <authorList>
            <person name="Carlos-Shanley C."/>
            <person name="Guerra T."/>
            <person name="Hahn D."/>
        </authorList>
    </citation>
    <scope>NUCLEOTIDE SEQUENCE</scope>
    <source>
        <strain evidence="2">CN6</strain>
    </source>
</reference>
<dbReference type="SUPFAM" id="SSF46955">
    <property type="entry name" value="Putative DNA-binding domain"/>
    <property type="match status" value="1"/>
</dbReference>
<keyword evidence="3" id="KW-1185">Reference proteome</keyword>
<comment type="caution">
    <text evidence="2">The sequence shown here is derived from an EMBL/GenBank/DDBJ whole genome shotgun (WGS) entry which is preliminary data.</text>
</comment>
<proteinExistence type="predicted"/>
<feature type="domain" description="Helix-turn-helix" evidence="1">
    <location>
        <begin position="12"/>
        <end position="61"/>
    </location>
</feature>
<dbReference type="InterPro" id="IPR009061">
    <property type="entry name" value="DNA-bd_dom_put_sf"/>
</dbReference>
<dbReference type="RefSeq" id="WP_203007252.1">
    <property type="nucleotide sequence ID" value="NZ_JADWYU010000053.1"/>
</dbReference>
<evidence type="ECO:0000313" key="2">
    <source>
        <dbReference type="EMBL" id="MBL7632400.1"/>
    </source>
</evidence>
<dbReference type="NCBIfam" id="TIGR01764">
    <property type="entry name" value="excise"/>
    <property type="match status" value="1"/>
</dbReference>
<dbReference type="Gene3D" id="1.10.10.10">
    <property type="entry name" value="Winged helix-like DNA-binding domain superfamily/Winged helix DNA-binding domain"/>
    <property type="match status" value="1"/>
</dbReference>
<protein>
    <submittedName>
        <fullName evidence="2">Helix-turn-helix domain-containing protein</fullName>
    </submittedName>
</protein>
<evidence type="ECO:0000259" key="1">
    <source>
        <dbReference type="Pfam" id="PF12728"/>
    </source>
</evidence>
<name>A0A937UUM4_9ACTN</name>
<dbReference type="EMBL" id="JAEACQ010000319">
    <property type="protein sequence ID" value="MBL7632400.1"/>
    <property type="molecule type" value="Genomic_DNA"/>
</dbReference>
<dbReference type="InterPro" id="IPR010093">
    <property type="entry name" value="SinI_DNA-bd"/>
</dbReference>
<gene>
    <name evidence="2" type="ORF">I7412_35645</name>
</gene>